<keyword evidence="3" id="KW-1185">Reference proteome</keyword>
<dbReference type="EMBL" id="JBHRZI010000014">
    <property type="protein sequence ID" value="MFC3893081.1"/>
    <property type="molecule type" value="Genomic_DNA"/>
</dbReference>
<proteinExistence type="predicted"/>
<dbReference type="RefSeq" id="WP_382373324.1">
    <property type="nucleotide sequence ID" value="NZ_JBHRZI010000014.1"/>
</dbReference>
<feature type="signal peptide" evidence="1">
    <location>
        <begin position="1"/>
        <end position="27"/>
    </location>
</feature>
<evidence type="ECO:0000256" key="1">
    <source>
        <dbReference type="SAM" id="SignalP"/>
    </source>
</evidence>
<protein>
    <submittedName>
        <fullName evidence="2">Uncharacterized protein</fullName>
    </submittedName>
</protein>
<evidence type="ECO:0000313" key="3">
    <source>
        <dbReference type="Proteomes" id="UP001595690"/>
    </source>
</evidence>
<feature type="chain" id="PRO_5045101878" evidence="1">
    <location>
        <begin position="28"/>
        <end position="441"/>
    </location>
</feature>
<keyword evidence="1" id="KW-0732">Signal</keyword>
<name>A0ABV8BRS0_9PSEU</name>
<organism evidence="2 3">
    <name type="scientific">Lentzea rhizosphaerae</name>
    <dbReference type="NCBI Taxonomy" id="2041025"/>
    <lineage>
        <taxon>Bacteria</taxon>
        <taxon>Bacillati</taxon>
        <taxon>Actinomycetota</taxon>
        <taxon>Actinomycetes</taxon>
        <taxon>Pseudonocardiales</taxon>
        <taxon>Pseudonocardiaceae</taxon>
        <taxon>Lentzea</taxon>
    </lineage>
</organism>
<accession>A0ABV8BRS0</accession>
<reference evidence="3" key="1">
    <citation type="journal article" date="2019" name="Int. J. Syst. Evol. Microbiol.">
        <title>The Global Catalogue of Microorganisms (GCM) 10K type strain sequencing project: providing services to taxonomists for standard genome sequencing and annotation.</title>
        <authorList>
            <consortium name="The Broad Institute Genomics Platform"/>
            <consortium name="The Broad Institute Genome Sequencing Center for Infectious Disease"/>
            <person name="Wu L."/>
            <person name="Ma J."/>
        </authorList>
    </citation>
    <scope>NUCLEOTIDE SEQUENCE [LARGE SCALE GENOMIC DNA]</scope>
    <source>
        <strain evidence="3">CGMCC 4.7405</strain>
    </source>
</reference>
<dbReference type="Proteomes" id="UP001595690">
    <property type="component" value="Unassembled WGS sequence"/>
</dbReference>
<evidence type="ECO:0000313" key="2">
    <source>
        <dbReference type="EMBL" id="MFC3893081.1"/>
    </source>
</evidence>
<gene>
    <name evidence="2" type="ORF">ACFOWZ_16525</name>
</gene>
<comment type="caution">
    <text evidence="2">The sequence shown here is derived from an EMBL/GenBank/DDBJ whole genome shotgun (WGS) entry which is preliminary data.</text>
</comment>
<sequence length="441" mass="48999">MRLLGRGKLLVLSTAALLLLWELPAGADQPNLVGNAYDVTAAASSQEEPGAEALAGVQVERDAGMARALRERAATIAAPRPGYDDITFEECDSRPEPGGERGWVKNRYAWCERVSVPMEIIDISTGRVAGRVNLHSTLIFYGWNGIRNVQYDVRIDDVEPVPSTPADLPIVLASVITHSLDCRSITDPRRHCKPVGPGSTSRTVAEWMAQPYATYVFESDQVGEGTDRLAFSEYRQRFTIAPPNGVAGRPSLGVPHAVRWDSAGYLNGSGGGVFLRVAPYITFDTTDARYYEATWHIWNAFHRPEKTYPAWEGKTVPGNYDASPREGLNRLRVEWLQEINRNAARAVCRGIDRDYAAKGRDCDEYPYAATWQGTAFQSDPNRRRSSACPINPRQNQDAGTALRVWFANDRILENSNDLFFFRVKGEPPADKQNGCFTYPIP</sequence>